<feature type="region of interest" description="Disordered" evidence="10">
    <location>
        <begin position="1765"/>
        <end position="1830"/>
    </location>
</feature>
<feature type="domain" description="Kinesin motor" evidence="11">
    <location>
        <begin position="437"/>
        <end position="790"/>
    </location>
</feature>
<comment type="subcellular location">
    <subcellularLocation>
        <location evidence="1">Cytoplasm</location>
        <location evidence="1">Cytoskeleton</location>
    </subcellularLocation>
</comment>
<feature type="compositionally biased region" description="Polar residues" evidence="10">
    <location>
        <begin position="1100"/>
        <end position="1113"/>
    </location>
</feature>
<feature type="compositionally biased region" description="Low complexity" evidence="10">
    <location>
        <begin position="1657"/>
        <end position="1673"/>
    </location>
</feature>
<evidence type="ECO:0000256" key="7">
    <source>
        <dbReference type="ARBA" id="ARBA00023175"/>
    </source>
</evidence>
<feature type="compositionally biased region" description="Basic and acidic residues" evidence="10">
    <location>
        <begin position="1778"/>
        <end position="1794"/>
    </location>
</feature>
<organism evidence="12 13">
    <name type="scientific">Cyprinus carpio</name>
    <name type="common">Common carp</name>
    <dbReference type="NCBI Taxonomy" id="7962"/>
    <lineage>
        <taxon>Eukaryota</taxon>
        <taxon>Metazoa</taxon>
        <taxon>Chordata</taxon>
        <taxon>Craniata</taxon>
        <taxon>Vertebrata</taxon>
        <taxon>Euteleostomi</taxon>
        <taxon>Actinopterygii</taxon>
        <taxon>Neopterygii</taxon>
        <taxon>Teleostei</taxon>
        <taxon>Ostariophysi</taxon>
        <taxon>Cypriniformes</taxon>
        <taxon>Cyprinidae</taxon>
        <taxon>Cyprininae</taxon>
        <taxon>Cyprinus</taxon>
    </lineage>
</organism>
<dbReference type="Pfam" id="PF00225">
    <property type="entry name" value="Kinesin"/>
    <property type="match status" value="1"/>
</dbReference>
<dbReference type="CDD" id="cd00106">
    <property type="entry name" value="KISc"/>
    <property type="match status" value="1"/>
</dbReference>
<feature type="compositionally biased region" description="Polar residues" evidence="10">
    <location>
        <begin position="268"/>
        <end position="285"/>
    </location>
</feature>
<evidence type="ECO:0000256" key="10">
    <source>
        <dbReference type="SAM" id="MobiDB-lite"/>
    </source>
</evidence>
<feature type="compositionally biased region" description="Polar residues" evidence="10">
    <location>
        <begin position="1555"/>
        <end position="1570"/>
    </location>
</feature>
<evidence type="ECO:0000313" key="13">
    <source>
        <dbReference type="Proteomes" id="UP000694700"/>
    </source>
</evidence>
<dbReference type="PANTHER" id="PTHR21608:SF8">
    <property type="entry name" value="KINESIN-LIKE PROTEIN KIF26B"/>
    <property type="match status" value="1"/>
</dbReference>
<evidence type="ECO:0000313" key="12">
    <source>
        <dbReference type="Ensembl" id="ENSCCRP00015064830.1"/>
    </source>
</evidence>
<feature type="region of interest" description="Disordered" evidence="10">
    <location>
        <begin position="1630"/>
        <end position="1746"/>
    </location>
</feature>
<feature type="compositionally biased region" description="Polar residues" evidence="10">
    <location>
        <begin position="1712"/>
        <end position="1742"/>
    </location>
</feature>
<feature type="region of interest" description="Disordered" evidence="10">
    <location>
        <begin position="242"/>
        <end position="285"/>
    </location>
</feature>
<feature type="compositionally biased region" description="Basic residues" evidence="10">
    <location>
        <begin position="1880"/>
        <end position="1898"/>
    </location>
</feature>
<dbReference type="FunFam" id="3.40.850.10:FF:000015">
    <property type="entry name" value="Kinesin family member 26A"/>
    <property type="match status" value="1"/>
</dbReference>
<feature type="compositionally biased region" description="Polar residues" evidence="10">
    <location>
        <begin position="953"/>
        <end position="962"/>
    </location>
</feature>
<feature type="region of interest" description="Disordered" evidence="10">
    <location>
        <begin position="795"/>
        <end position="818"/>
    </location>
</feature>
<feature type="compositionally biased region" description="Low complexity" evidence="10">
    <location>
        <begin position="1765"/>
        <end position="1777"/>
    </location>
</feature>
<dbReference type="InterPro" id="IPR057090">
    <property type="entry name" value="HTH_KIF26A_B_1st"/>
</dbReference>
<feature type="region of interest" description="Disordered" evidence="10">
    <location>
        <begin position="990"/>
        <end position="1149"/>
    </location>
</feature>
<feature type="compositionally biased region" description="Polar residues" evidence="10">
    <location>
        <begin position="21"/>
        <end position="33"/>
    </location>
</feature>
<evidence type="ECO:0000256" key="4">
    <source>
        <dbReference type="ARBA" id="ARBA00022701"/>
    </source>
</evidence>
<feature type="compositionally biased region" description="Low complexity" evidence="10">
    <location>
        <begin position="54"/>
        <end position="93"/>
    </location>
</feature>
<evidence type="ECO:0000256" key="8">
    <source>
        <dbReference type="ARBA" id="ARBA00023212"/>
    </source>
</evidence>
<evidence type="ECO:0000256" key="3">
    <source>
        <dbReference type="ARBA" id="ARBA00022553"/>
    </source>
</evidence>
<dbReference type="InterPro" id="IPR027640">
    <property type="entry name" value="Kinesin-like_fam"/>
</dbReference>
<dbReference type="GO" id="GO:0048731">
    <property type="term" value="P:system development"/>
    <property type="evidence" value="ECO:0007669"/>
    <property type="project" value="UniProtKB-ARBA"/>
</dbReference>
<dbReference type="InterPro" id="IPR001752">
    <property type="entry name" value="Kinesin_motor_dom"/>
</dbReference>
<name>A0A8C1WFA0_CYPCA</name>
<dbReference type="Gene3D" id="3.40.850.10">
    <property type="entry name" value="Kinesin motor domain"/>
    <property type="match status" value="1"/>
</dbReference>
<feature type="region of interest" description="Disordered" evidence="10">
    <location>
        <begin position="1"/>
        <end position="118"/>
    </location>
</feature>
<evidence type="ECO:0000256" key="9">
    <source>
        <dbReference type="PROSITE-ProRule" id="PRU00283"/>
    </source>
</evidence>
<dbReference type="GO" id="GO:0003777">
    <property type="term" value="F:microtubule motor activity"/>
    <property type="evidence" value="ECO:0007669"/>
    <property type="project" value="InterPro"/>
</dbReference>
<reference evidence="12" key="1">
    <citation type="submission" date="2025-08" db="UniProtKB">
        <authorList>
            <consortium name="Ensembl"/>
        </authorList>
    </citation>
    <scope>IDENTIFICATION</scope>
</reference>
<keyword evidence="5 9" id="KW-0547">Nucleotide-binding</keyword>
<feature type="region of interest" description="Disordered" evidence="10">
    <location>
        <begin position="942"/>
        <end position="968"/>
    </location>
</feature>
<keyword evidence="2" id="KW-0963">Cytoplasm</keyword>
<dbReference type="SMART" id="SM00129">
    <property type="entry name" value="KISc"/>
    <property type="match status" value="1"/>
</dbReference>
<dbReference type="InterPro" id="IPR027417">
    <property type="entry name" value="P-loop_NTPase"/>
</dbReference>
<feature type="compositionally biased region" description="Gly residues" evidence="10">
    <location>
        <begin position="94"/>
        <end position="104"/>
    </location>
</feature>
<evidence type="ECO:0000256" key="6">
    <source>
        <dbReference type="ARBA" id="ARBA00022840"/>
    </source>
</evidence>
<dbReference type="SUPFAM" id="SSF52540">
    <property type="entry name" value="P-loop containing nucleoside triphosphate hydrolases"/>
    <property type="match status" value="1"/>
</dbReference>
<evidence type="ECO:0000259" key="11">
    <source>
        <dbReference type="PROSITE" id="PS50067"/>
    </source>
</evidence>
<dbReference type="PRINTS" id="PR00380">
    <property type="entry name" value="KINESINHEAVY"/>
</dbReference>
<dbReference type="InterPro" id="IPR036961">
    <property type="entry name" value="Kinesin_motor_dom_sf"/>
</dbReference>
<protein>
    <submittedName>
        <fullName evidence="12">Kinesin family member 26Ba</fullName>
    </submittedName>
</protein>
<dbReference type="PROSITE" id="PS50067">
    <property type="entry name" value="KINESIN_MOTOR_2"/>
    <property type="match status" value="1"/>
</dbReference>
<feature type="region of interest" description="Disordered" evidence="10">
    <location>
        <begin position="1536"/>
        <end position="1587"/>
    </location>
</feature>
<dbReference type="GO" id="GO:0007018">
    <property type="term" value="P:microtubule-based movement"/>
    <property type="evidence" value="ECO:0007669"/>
    <property type="project" value="InterPro"/>
</dbReference>
<keyword evidence="4" id="KW-0493">Microtubule</keyword>
<sequence length="2058" mass="222300">MTSLTGNKDRSGTRSRKYGMTDSSPTKSASFSPETWYRKAYEESRSASRPVPEGAGSMPGSSGTPSPGSGISSPGSFSGSPVTISPGISTGSPGSLGGSPGFGTGSPASGSGSSPGSDRGIWCENCNARLVELKRQALKLLIPGPYSSKDPSFSLLLHDKLQVPNSTRKAWNERDGRCDVCATHLSQLKQEAVHMVLSLEQCDVSPGSPPSLASLVGSRSIPQGPTPPRDWAFLPTAYPKHGSKPNTLGVGNVVEKKNNSPGHAGKSTGLQQPHLPSSPSNSNGTVLSSVALQAHQYLDGTWTSGHGSRANGVTLYPYQISQMVSEGNREGLNEAALNRYNADRPSAYSSPAAPPSAPVTTAPSSGTSAAASFFARAAQKLNLSSKKKKQRPAPPVACDPPLFPTNFSGILQVSPPPAPPCLLRAVNKVKDTPGMGKVKVMVRVCPSSPASAAESSSFLKVDSRKKQVTIMDPAVNSQQNQTQKRGSSNQVPPKMFAFDAAFSHDASQAEVCAGTVAEVIQSVVNGADGCVFCFGHSKLGKSYTMIGNDDSMQSLGIIPCAISWLFKLINECKEKTGARFSVRVSAVEVWGKDENLKDLLSEVATGSLQDGQSPGVYLCEDPICGMQLQNQSELRAPTAEKAAFFLDAAIAARYSSKPDYDEEEHRNSHMLFTLHIYQYRMEKTGKGGMSGGRSRLHLIDLGSCVKVLSKTRDSTTGLCLSLSALGNVILALVNGSKHIPYKDSKLTMLLRESLGNMNCRTTMIAHISSSPNNFSETLSTLQIASRVLRLKKKKAKQYTSSSSGGESSCEEGRMRRPTQLRTIHSRNVVDSEMPLLHLSSDPEDYSSSEQSCDTVIYVGPNGSALSDKELTDNEGPPDFVPIIPSLHKNKADLKEGAEPGKKEKDCLKCNTFAELQERLDCIDGREEVTKFPFEEVPANRAAKFEPGHGQVVNGGQQSSSPKRISDQQLEEIREVVEEAEIAQSIIESLTQSSTGSRGLSSSRSVTGSSGIGQLTPLHRAKSSSLHDSRESISGGSSSESKPRPMGSPRLGIASLTKTSEYKPPSSPSHRCKVYTQKGVMPGTPPHSSHNLNKDSRKSSTESLLNPESRTSPVGMSPQVLKRSSSSNSLGSAETLCDDVPQLPLDNKKNAKDTTATVTLEHPLEPSGEDELVFTLVERLTISGVMENGRPTSIISFNSDCSVQAMASGSRPVSIISSMSEDLEHYTTAPCTNPAAVSQVNIAKFLPLSKIEGDAKASRRSSISSWLSEMSAGSDGDQSCHSFVAQQCFGQGEAIAEDRLLEIQEEGDIDPESNDQKNSDKESDSNKTDVNDKNTAKHKLDKLSSNSSGYVPFKTNITTHPCAAVKPMVVQDLQTKTPLVKDPKSPPVPISSEINFDDPWMKREGCEETKPLDIVCDVKNEKRTLDSVKRKWQVDKLNSSEAACSPDSMNRVVDGCEIVFNVPESITQVYSADILRTGSLPRAWHRLNKQDDLEDPTYRYMSGEYKSLGVTTSTPCSPRATLERRCSAGRQGIFCRQKGIPPLPPVRKSSLDQRNRASPQHNPGNSQTPNHHLSFLGSTPEDLACKHKGPNVESSRLFSAKLEHLANRTNSLGRSHGAHYDCHSLERAESLTSLGSKGGVAKDSTMPRTGRSITRLLSSPTNGPNGNNNSPQSPKASQSKISAVSKLLMASPKARSLSTSSTKTLSFSTKSLPQSVNRSSSLPPNGKNQNQNSWSTQSLSRSRGTGLASKLPLRAVNGRISELLQGSASSRAAQGRGASDTEERGTAVLGEERPVAHTLPSPYSKITAPRRPHRCSSGHASDNSSVLSGELPPAMGKTALFYHSGGSSGYESMIRDSEATGSTSSAQDSMSENSSSVSGRRSLKNSKKRSNTGSQRRRLIPNLTLDTSSPVRKPVISPGVRWVDGPLRPAQRGLAEPFEIKVYEIDDVERLQRRRTVGNKEVVYFSAKLKILEHRQQRISEVRAKYDWLKKELEQTKQHLMLEPEKWTTEFDLQQTFEVDSLEYLEALEFVTERLENRVNFCKAHLMMITCFDITCRRR</sequence>
<keyword evidence="7 9" id="KW-0505">Motor protein</keyword>
<evidence type="ECO:0000256" key="2">
    <source>
        <dbReference type="ARBA" id="ARBA00022490"/>
    </source>
</evidence>
<dbReference type="Pfam" id="PF23081">
    <property type="entry name" value="HTH_KIF26A_B_1st"/>
    <property type="match status" value="1"/>
</dbReference>
<feature type="compositionally biased region" description="Low complexity" evidence="10">
    <location>
        <begin position="1695"/>
        <end position="1711"/>
    </location>
</feature>
<feature type="region of interest" description="Disordered" evidence="10">
    <location>
        <begin position="1851"/>
        <end position="1910"/>
    </location>
</feature>
<keyword evidence="8" id="KW-0206">Cytoskeleton</keyword>
<dbReference type="GO" id="GO:0008017">
    <property type="term" value="F:microtubule binding"/>
    <property type="evidence" value="ECO:0007669"/>
    <property type="project" value="InterPro"/>
</dbReference>
<dbReference type="GO" id="GO:0005874">
    <property type="term" value="C:microtubule"/>
    <property type="evidence" value="ECO:0007669"/>
    <property type="project" value="UniProtKB-KW"/>
</dbReference>
<feature type="compositionally biased region" description="Polar residues" evidence="10">
    <location>
        <begin position="1817"/>
        <end position="1826"/>
    </location>
</feature>
<feature type="compositionally biased region" description="Basic and acidic residues" evidence="10">
    <location>
        <begin position="36"/>
        <end position="46"/>
    </location>
</feature>
<comment type="similarity">
    <text evidence="9">Belongs to the TRAFAC class myosin-kinesin ATPase superfamily. Kinesin family.</text>
</comment>
<keyword evidence="6 9" id="KW-0067">ATP-binding</keyword>
<feature type="binding site" evidence="9">
    <location>
        <begin position="535"/>
        <end position="542"/>
    </location>
    <ligand>
        <name>ATP</name>
        <dbReference type="ChEBI" id="CHEBI:30616"/>
    </ligand>
</feature>
<evidence type="ECO:0000256" key="5">
    <source>
        <dbReference type="ARBA" id="ARBA00022741"/>
    </source>
</evidence>
<feature type="compositionally biased region" description="Low complexity" evidence="10">
    <location>
        <begin position="105"/>
        <end position="117"/>
    </location>
</feature>
<feature type="compositionally biased region" description="Low complexity" evidence="10">
    <location>
        <begin position="1868"/>
        <end position="1879"/>
    </location>
</feature>
<feature type="compositionally biased region" description="Basic and acidic residues" evidence="10">
    <location>
        <begin position="1313"/>
        <end position="1334"/>
    </location>
</feature>
<feature type="region of interest" description="Disordered" evidence="10">
    <location>
        <begin position="1306"/>
        <end position="1344"/>
    </location>
</feature>
<feature type="region of interest" description="Disordered" evidence="10">
    <location>
        <begin position="345"/>
        <end position="365"/>
    </location>
</feature>
<dbReference type="GO" id="GO:0005524">
    <property type="term" value="F:ATP binding"/>
    <property type="evidence" value="ECO:0007669"/>
    <property type="project" value="UniProtKB-UniRule"/>
</dbReference>
<dbReference type="Ensembl" id="ENSCCRT00015066973.1">
    <property type="protein sequence ID" value="ENSCCRP00015064830.1"/>
    <property type="gene ID" value="ENSCCRG00015026434.1"/>
</dbReference>
<accession>A0A8C1WFA0</accession>
<dbReference type="PANTHER" id="PTHR21608">
    <property type="entry name" value="KINESIN-LIKE PROTEIN CG14535"/>
    <property type="match status" value="1"/>
</dbReference>
<feature type="compositionally biased region" description="Polar residues" evidence="10">
    <location>
        <begin position="1858"/>
        <end position="1867"/>
    </location>
</feature>
<keyword evidence="3" id="KW-0597">Phosphoprotein</keyword>
<evidence type="ECO:0000256" key="1">
    <source>
        <dbReference type="ARBA" id="ARBA00004245"/>
    </source>
</evidence>
<proteinExistence type="inferred from homology"/>
<feature type="compositionally biased region" description="Low complexity" evidence="10">
    <location>
        <begin position="990"/>
        <end position="1008"/>
    </location>
</feature>
<dbReference type="Proteomes" id="UP000694700">
    <property type="component" value="Unplaced"/>
</dbReference>